<dbReference type="InterPro" id="IPR018062">
    <property type="entry name" value="HTH_AraC-typ_CS"/>
</dbReference>
<evidence type="ECO:0000256" key="2">
    <source>
        <dbReference type="ARBA" id="ARBA00023125"/>
    </source>
</evidence>
<comment type="caution">
    <text evidence="7">The sequence shown here is derived from an EMBL/GenBank/DDBJ whole genome shotgun (WGS) entry which is preliminary data.</text>
</comment>
<gene>
    <name evidence="7" type="ORF">H8B09_13990</name>
</gene>
<dbReference type="Gene3D" id="1.10.10.60">
    <property type="entry name" value="Homeodomain-like"/>
    <property type="match status" value="2"/>
</dbReference>
<dbReference type="PROSITE" id="PS50110">
    <property type="entry name" value="RESPONSE_REGULATORY"/>
    <property type="match status" value="1"/>
</dbReference>
<dbReference type="Pfam" id="PF00072">
    <property type="entry name" value="Response_reg"/>
    <property type="match status" value="1"/>
</dbReference>
<evidence type="ECO:0000256" key="3">
    <source>
        <dbReference type="ARBA" id="ARBA00023163"/>
    </source>
</evidence>
<name>A0ABR8MV71_9BACL</name>
<dbReference type="InterPro" id="IPR001789">
    <property type="entry name" value="Sig_transdc_resp-reg_receiver"/>
</dbReference>
<protein>
    <submittedName>
        <fullName evidence="7">Response regulator</fullName>
    </submittedName>
</protein>
<dbReference type="RefSeq" id="WP_191204145.1">
    <property type="nucleotide sequence ID" value="NZ_JACXZA010000003.1"/>
</dbReference>
<evidence type="ECO:0000256" key="4">
    <source>
        <dbReference type="PROSITE-ProRule" id="PRU00169"/>
    </source>
</evidence>
<dbReference type="Gene3D" id="3.40.50.2300">
    <property type="match status" value="1"/>
</dbReference>
<evidence type="ECO:0000259" key="5">
    <source>
        <dbReference type="PROSITE" id="PS01124"/>
    </source>
</evidence>
<reference evidence="7 8" key="1">
    <citation type="submission" date="2020-09" db="EMBL/GenBank/DDBJ databases">
        <title>Paenibacillus sp. strain PR3 16S rRNA gene Genome sequencing and assembly.</title>
        <authorList>
            <person name="Kim J."/>
        </authorList>
    </citation>
    <scope>NUCLEOTIDE SEQUENCE [LARGE SCALE GENOMIC DNA]</scope>
    <source>
        <strain evidence="7 8">PR3</strain>
    </source>
</reference>
<accession>A0ABR8MV71</accession>
<organism evidence="7 8">
    <name type="scientific">Paenibacillus terricola</name>
    <dbReference type="NCBI Taxonomy" id="2763503"/>
    <lineage>
        <taxon>Bacteria</taxon>
        <taxon>Bacillati</taxon>
        <taxon>Bacillota</taxon>
        <taxon>Bacilli</taxon>
        <taxon>Bacillales</taxon>
        <taxon>Paenibacillaceae</taxon>
        <taxon>Paenibacillus</taxon>
    </lineage>
</organism>
<dbReference type="Pfam" id="PF12833">
    <property type="entry name" value="HTH_18"/>
    <property type="match status" value="1"/>
</dbReference>
<dbReference type="PROSITE" id="PS00041">
    <property type="entry name" value="HTH_ARAC_FAMILY_1"/>
    <property type="match status" value="1"/>
</dbReference>
<evidence type="ECO:0000256" key="1">
    <source>
        <dbReference type="ARBA" id="ARBA00023015"/>
    </source>
</evidence>
<keyword evidence="4" id="KW-0597">Phosphoprotein</keyword>
<dbReference type="InterPro" id="IPR018060">
    <property type="entry name" value="HTH_AraC"/>
</dbReference>
<feature type="domain" description="HTH araC/xylS-type" evidence="5">
    <location>
        <begin position="425"/>
        <end position="523"/>
    </location>
</feature>
<evidence type="ECO:0000313" key="8">
    <source>
        <dbReference type="Proteomes" id="UP000609346"/>
    </source>
</evidence>
<dbReference type="PANTHER" id="PTHR43280">
    <property type="entry name" value="ARAC-FAMILY TRANSCRIPTIONAL REGULATOR"/>
    <property type="match status" value="1"/>
</dbReference>
<dbReference type="SUPFAM" id="SSF46689">
    <property type="entry name" value="Homeodomain-like"/>
    <property type="match status" value="2"/>
</dbReference>
<dbReference type="InterPro" id="IPR011006">
    <property type="entry name" value="CheY-like_superfamily"/>
</dbReference>
<dbReference type="InterPro" id="IPR009057">
    <property type="entry name" value="Homeodomain-like_sf"/>
</dbReference>
<proteinExistence type="predicted"/>
<dbReference type="SMART" id="SM00448">
    <property type="entry name" value="REC"/>
    <property type="match status" value="1"/>
</dbReference>
<sequence>MYKVLVVDDEPLMLEGWMTMVDWEACGYQLCGTSANGEDALELIRTCDPDLVVTDIRMPVIDGLQLIRIMKEELKHNAKTVIVSGYSEFGYAQQALRYEVDHYLLKPLVTDEIHNMLLELAGPLEERRLVEASDVKNQSAAVAAAIVGLFHDKGPSAVDTAARLLGTSERACYRLVMVESLADPGEIDGFEVGGIQLRDQLAEFAEACCNGGGQAWSFEEVSGRFGLLVCDEDGLDGKLLEARLKDAAAGCGWSLHKLAIYCSGSAWELAGVRDLYRQTMEIRNRESLRHQAGIHVYHEPKAAGEWRMDEMMTYVGALLQSIETNDQAKIDRTVNEFLHQFDRMGAEKYWIKTTIRHIHGELLRRFIESGASPEETAELRHMLSGVDNAGNVPWTGDSLKRLCMLAAERLTARELPDRTKESAIMKAVDYLKQHFREKIRLQELADRFHLTPAYFGQQFKRETEYSFNDYIHHLRIEEARKLLRRTDMLVSDIALTLGYHDTEYFTQKFKAVTGELPSSFKNKRQG</sequence>
<dbReference type="SMART" id="SM00342">
    <property type="entry name" value="HTH_ARAC"/>
    <property type="match status" value="1"/>
</dbReference>
<dbReference type="EMBL" id="JACXZA010000003">
    <property type="protein sequence ID" value="MBD3919869.1"/>
    <property type="molecule type" value="Genomic_DNA"/>
</dbReference>
<dbReference type="CDD" id="cd17536">
    <property type="entry name" value="REC_YesN-like"/>
    <property type="match status" value="1"/>
</dbReference>
<evidence type="ECO:0000313" key="7">
    <source>
        <dbReference type="EMBL" id="MBD3919869.1"/>
    </source>
</evidence>
<keyword evidence="1" id="KW-0805">Transcription regulation</keyword>
<dbReference type="Proteomes" id="UP000609346">
    <property type="component" value="Unassembled WGS sequence"/>
</dbReference>
<keyword evidence="8" id="KW-1185">Reference proteome</keyword>
<feature type="domain" description="Response regulatory" evidence="6">
    <location>
        <begin position="3"/>
        <end position="121"/>
    </location>
</feature>
<dbReference type="PROSITE" id="PS01124">
    <property type="entry name" value="HTH_ARAC_FAMILY_2"/>
    <property type="match status" value="1"/>
</dbReference>
<dbReference type="PANTHER" id="PTHR43280:SF28">
    <property type="entry name" value="HTH-TYPE TRANSCRIPTIONAL ACTIVATOR RHAS"/>
    <property type="match status" value="1"/>
</dbReference>
<keyword evidence="2" id="KW-0238">DNA-binding</keyword>
<keyword evidence="3" id="KW-0804">Transcription</keyword>
<feature type="modified residue" description="4-aspartylphosphate" evidence="4">
    <location>
        <position position="55"/>
    </location>
</feature>
<evidence type="ECO:0000259" key="6">
    <source>
        <dbReference type="PROSITE" id="PS50110"/>
    </source>
</evidence>
<dbReference type="SUPFAM" id="SSF52172">
    <property type="entry name" value="CheY-like"/>
    <property type="match status" value="1"/>
</dbReference>